<organism evidence="2 3">
    <name type="scientific">Nocardioides conyzicola</name>
    <dbReference type="NCBI Taxonomy" id="1651781"/>
    <lineage>
        <taxon>Bacteria</taxon>
        <taxon>Bacillati</taxon>
        <taxon>Actinomycetota</taxon>
        <taxon>Actinomycetes</taxon>
        <taxon>Propionibacteriales</taxon>
        <taxon>Nocardioidaceae</taxon>
        <taxon>Nocardioides</taxon>
    </lineage>
</organism>
<feature type="compositionally biased region" description="Acidic residues" evidence="1">
    <location>
        <begin position="255"/>
        <end position="269"/>
    </location>
</feature>
<gene>
    <name evidence="2" type="ORF">GCM10023349_47380</name>
</gene>
<evidence type="ECO:0000313" key="2">
    <source>
        <dbReference type="EMBL" id="GAA4721461.1"/>
    </source>
</evidence>
<dbReference type="RefSeq" id="WP_345524247.1">
    <property type="nucleotide sequence ID" value="NZ_BAABKM010000005.1"/>
</dbReference>
<keyword evidence="3" id="KW-1185">Reference proteome</keyword>
<dbReference type="Proteomes" id="UP001499974">
    <property type="component" value="Unassembled WGS sequence"/>
</dbReference>
<sequence>MAADVPTDLLSIADELYGLPLPEFTPARDARAKALKGTPLAAQVKALRKPSTAAWVVNLLVRRDTEQVEQVLTVGAALREAQAAMSAEELRALSRQRRQLTAAVTTGARRIAREEGTKVTQAVADQVEATLTAAMVDERCGLALRSGMLTAALASTGLDPADVEAAVAVPDALGFAAPSRDAEPPARPDLRVVPDPEADTKALAAATEALEEAEAAVEEAAAAHGETTSAVEELEARSLQLQAEIAELRSKIDELESSAEETDDELSEAEDARAETESELAAATRARDAAAAALAKLRG</sequence>
<comment type="caution">
    <text evidence="2">The sequence shown here is derived from an EMBL/GenBank/DDBJ whole genome shotgun (WGS) entry which is preliminary data.</text>
</comment>
<evidence type="ECO:0000256" key="1">
    <source>
        <dbReference type="SAM" id="MobiDB-lite"/>
    </source>
</evidence>
<feature type="region of interest" description="Disordered" evidence="1">
    <location>
        <begin position="252"/>
        <end position="284"/>
    </location>
</feature>
<evidence type="ECO:0008006" key="4">
    <source>
        <dbReference type="Google" id="ProtNLM"/>
    </source>
</evidence>
<proteinExistence type="predicted"/>
<protein>
    <recommendedName>
        <fullName evidence="4">Transposase</fullName>
    </recommendedName>
</protein>
<name>A0ABP8Y418_9ACTN</name>
<evidence type="ECO:0000313" key="3">
    <source>
        <dbReference type="Proteomes" id="UP001499974"/>
    </source>
</evidence>
<reference evidence="3" key="1">
    <citation type="journal article" date="2019" name="Int. J. Syst. Evol. Microbiol.">
        <title>The Global Catalogue of Microorganisms (GCM) 10K type strain sequencing project: providing services to taxonomists for standard genome sequencing and annotation.</title>
        <authorList>
            <consortium name="The Broad Institute Genomics Platform"/>
            <consortium name="The Broad Institute Genome Sequencing Center for Infectious Disease"/>
            <person name="Wu L."/>
            <person name="Ma J."/>
        </authorList>
    </citation>
    <scope>NUCLEOTIDE SEQUENCE [LARGE SCALE GENOMIC DNA]</scope>
    <source>
        <strain evidence="3">JCM 18531</strain>
    </source>
</reference>
<dbReference type="EMBL" id="BAABKM010000005">
    <property type="protein sequence ID" value="GAA4721461.1"/>
    <property type="molecule type" value="Genomic_DNA"/>
</dbReference>
<accession>A0ABP8Y418</accession>